<evidence type="ECO:0000259" key="2">
    <source>
        <dbReference type="Pfam" id="PF13966"/>
    </source>
</evidence>
<feature type="region of interest" description="Disordered" evidence="1">
    <location>
        <begin position="273"/>
        <end position="304"/>
    </location>
</feature>
<protein>
    <recommendedName>
        <fullName evidence="2">Reverse transcriptase zinc-binding domain-containing protein</fullName>
    </recommendedName>
</protein>
<sequence length="304" mass="34962">MIDGSWISISRAAEEQGINLTQEQRMEIKNMEDWMRTIKIGEHNLQASPSWRWRGREDKWTGWTQPTKIWAQMCWVEGTPEDLSHRWHEGSTGLTWQSRWSLLWGNGDLPKVKLWAWRILKKGFFTGSRAIKMGVDFSNCKRCNLAVETITHMLWDCREVFRSTRRRTPLIETLQQARAEIEGSFNNKASDYSWHRCMQALKEINALISSCSKIPPPLDQFLRLTLGSQTHTPAVPNEIVISIATPEGDSRAPYWIPDSQPVESTQLEEYTRAQTTVDIATPREAEEGTPSPEHTTGSHQNAEE</sequence>
<dbReference type="Proteomes" id="UP001633002">
    <property type="component" value="Unassembled WGS sequence"/>
</dbReference>
<name>A0ABD3HNU8_9MARC</name>
<dbReference type="EMBL" id="JBJQOH010000003">
    <property type="protein sequence ID" value="KAL3693273.1"/>
    <property type="molecule type" value="Genomic_DNA"/>
</dbReference>
<organism evidence="3 4">
    <name type="scientific">Riccia sorocarpa</name>
    <dbReference type="NCBI Taxonomy" id="122646"/>
    <lineage>
        <taxon>Eukaryota</taxon>
        <taxon>Viridiplantae</taxon>
        <taxon>Streptophyta</taxon>
        <taxon>Embryophyta</taxon>
        <taxon>Marchantiophyta</taxon>
        <taxon>Marchantiopsida</taxon>
        <taxon>Marchantiidae</taxon>
        <taxon>Marchantiales</taxon>
        <taxon>Ricciaceae</taxon>
        <taxon>Riccia</taxon>
    </lineage>
</organism>
<comment type="caution">
    <text evidence="3">The sequence shown here is derived from an EMBL/GenBank/DDBJ whole genome shotgun (WGS) entry which is preliminary data.</text>
</comment>
<proteinExistence type="predicted"/>
<dbReference type="Pfam" id="PF13966">
    <property type="entry name" value="zf-RVT"/>
    <property type="match status" value="1"/>
</dbReference>
<reference evidence="3 4" key="1">
    <citation type="submission" date="2024-09" db="EMBL/GenBank/DDBJ databases">
        <title>Chromosome-scale assembly of Riccia sorocarpa.</title>
        <authorList>
            <person name="Paukszto L."/>
        </authorList>
    </citation>
    <scope>NUCLEOTIDE SEQUENCE [LARGE SCALE GENOMIC DNA]</scope>
    <source>
        <strain evidence="3">LP-2024</strain>
        <tissue evidence="3">Aerial parts of the thallus</tissue>
    </source>
</reference>
<accession>A0ABD3HNU8</accession>
<evidence type="ECO:0000313" key="3">
    <source>
        <dbReference type="EMBL" id="KAL3693273.1"/>
    </source>
</evidence>
<gene>
    <name evidence="3" type="ORF">R1sor_006924</name>
</gene>
<evidence type="ECO:0000313" key="4">
    <source>
        <dbReference type="Proteomes" id="UP001633002"/>
    </source>
</evidence>
<dbReference type="InterPro" id="IPR026960">
    <property type="entry name" value="RVT-Znf"/>
</dbReference>
<feature type="compositionally biased region" description="Polar residues" evidence="1">
    <location>
        <begin position="292"/>
        <end position="304"/>
    </location>
</feature>
<dbReference type="AlphaFoldDB" id="A0ABD3HNU8"/>
<feature type="domain" description="Reverse transcriptase zinc-binding" evidence="2">
    <location>
        <begin position="97"/>
        <end position="158"/>
    </location>
</feature>
<keyword evidence="4" id="KW-1185">Reference proteome</keyword>
<evidence type="ECO:0000256" key="1">
    <source>
        <dbReference type="SAM" id="MobiDB-lite"/>
    </source>
</evidence>